<feature type="transmembrane region" description="Helical" evidence="1">
    <location>
        <begin position="87"/>
        <end position="108"/>
    </location>
</feature>
<protein>
    <submittedName>
        <fullName evidence="2">Uncharacterized protein</fullName>
    </submittedName>
</protein>
<gene>
    <name evidence="2" type="primary">Necator_chrII.g7298</name>
    <name evidence="2" type="ORF">RB195_019505</name>
</gene>
<keyword evidence="1" id="KW-0812">Transmembrane</keyword>
<keyword evidence="1" id="KW-1133">Transmembrane helix</keyword>
<reference evidence="2 3" key="1">
    <citation type="submission" date="2023-08" db="EMBL/GenBank/DDBJ databases">
        <title>A Necator americanus chromosomal reference genome.</title>
        <authorList>
            <person name="Ilik V."/>
            <person name="Petrzelkova K.J."/>
            <person name="Pardy F."/>
            <person name="Fuh T."/>
            <person name="Niatou-Singa F.S."/>
            <person name="Gouil Q."/>
            <person name="Baker L."/>
            <person name="Ritchie M.E."/>
            <person name="Jex A.R."/>
            <person name="Gazzola D."/>
            <person name="Li H."/>
            <person name="Toshio Fujiwara R."/>
            <person name="Zhan B."/>
            <person name="Aroian R.V."/>
            <person name="Pafco B."/>
            <person name="Schwarz E.M."/>
        </authorList>
    </citation>
    <scope>NUCLEOTIDE SEQUENCE [LARGE SCALE GENOMIC DNA]</scope>
    <source>
        <strain evidence="2 3">Aroian</strain>
        <tissue evidence="2">Whole animal</tissue>
    </source>
</reference>
<name>A0ABR1CG81_NECAM</name>
<dbReference type="Proteomes" id="UP001303046">
    <property type="component" value="Unassembled WGS sequence"/>
</dbReference>
<proteinExistence type="predicted"/>
<evidence type="ECO:0000313" key="2">
    <source>
        <dbReference type="EMBL" id="KAK6736850.1"/>
    </source>
</evidence>
<evidence type="ECO:0000256" key="1">
    <source>
        <dbReference type="SAM" id="Phobius"/>
    </source>
</evidence>
<keyword evidence="1" id="KW-0472">Membrane</keyword>
<sequence length="145" mass="16568">MWNGSRPTGGIFDNLAAFYTYYDTIMYYDISALSPEESVMRFKEINSEPRPSAECLSEKKKLRDAWLTSHPKTTTMIAAPTDQSSTLIFAVLGLLAVITLIALVTWAVKRNAVKQQRNRDREVRKHQGLFEMSLHSRTLLLEIED</sequence>
<dbReference type="EMBL" id="JAVFWL010000002">
    <property type="protein sequence ID" value="KAK6736850.1"/>
    <property type="molecule type" value="Genomic_DNA"/>
</dbReference>
<keyword evidence="3" id="KW-1185">Reference proteome</keyword>
<comment type="caution">
    <text evidence="2">The sequence shown here is derived from an EMBL/GenBank/DDBJ whole genome shotgun (WGS) entry which is preliminary data.</text>
</comment>
<organism evidence="2 3">
    <name type="scientific">Necator americanus</name>
    <name type="common">Human hookworm</name>
    <dbReference type="NCBI Taxonomy" id="51031"/>
    <lineage>
        <taxon>Eukaryota</taxon>
        <taxon>Metazoa</taxon>
        <taxon>Ecdysozoa</taxon>
        <taxon>Nematoda</taxon>
        <taxon>Chromadorea</taxon>
        <taxon>Rhabditida</taxon>
        <taxon>Rhabditina</taxon>
        <taxon>Rhabditomorpha</taxon>
        <taxon>Strongyloidea</taxon>
        <taxon>Ancylostomatidae</taxon>
        <taxon>Bunostominae</taxon>
        <taxon>Necator</taxon>
    </lineage>
</organism>
<evidence type="ECO:0000313" key="3">
    <source>
        <dbReference type="Proteomes" id="UP001303046"/>
    </source>
</evidence>
<accession>A0ABR1CG81</accession>